<dbReference type="EMBL" id="MU004235">
    <property type="protein sequence ID" value="KAF2669464.1"/>
    <property type="molecule type" value="Genomic_DNA"/>
</dbReference>
<dbReference type="Proteomes" id="UP000799302">
    <property type="component" value="Unassembled WGS sequence"/>
</dbReference>
<sequence length="57" mass="6385">MPDPGHASYDKADSKYFHELLDGIWIGGTLLIDLYCAVGCIGRALWVLSVRKECLHH</sequence>
<keyword evidence="1" id="KW-0812">Transmembrane</keyword>
<keyword evidence="3" id="KW-1185">Reference proteome</keyword>
<proteinExistence type="predicted"/>
<dbReference type="AlphaFoldDB" id="A0A6A6UF07"/>
<accession>A0A6A6UF07</accession>
<keyword evidence="1" id="KW-0472">Membrane</keyword>
<gene>
    <name evidence="2" type="ORF">BT63DRAFT_425177</name>
</gene>
<keyword evidence="1" id="KW-1133">Transmembrane helix</keyword>
<reference evidence="2" key="1">
    <citation type="journal article" date="2020" name="Stud. Mycol.">
        <title>101 Dothideomycetes genomes: a test case for predicting lifestyles and emergence of pathogens.</title>
        <authorList>
            <person name="Haridas S."/>
            <person name="Albert R."/>
            <person name="Binder M."/>
            <person name="Bloem J."/>
            <person name="Labutti K."/>
            <person name="Salamov A."/>
            <person name="Andreopoulos B."/>
            <person name="Baker S."/>
            <person name="Barry K."/>
            <person name="Bills G."/>
            <person name="Bluhm B."/>
            <person name="Cannon C."/>
            <person name="Castanera R."/>
            <person name="Culley D."/>
            <person name="Daum C."/>
            <person name="Ezra D."/>
            <person name="Gonzalez J."/>
            <person name="Henrissat B."/>
            <person name="Kuo A."/>
            <person name="Liang C."/>
            <person name="Lipzen A."/>
            <person name="Lutzoni F."/>
            <person name="Magnuson J."/>
            <person name="Mondo S."/>
            <person name="Nolan M."/>
            <person name="Ohm R."/>
            <person name="Pangilinan J."/>
            <person name="Park H.-J."/>
            <person name="Ramirez L."/>
            <person name="Alfaro M."/>
            <person name="Sun H."/>
            <person name="Tritt A."/>
            <person name="Yoshinaga Y."/>
            <person name="Zwiers L.-H."/>
            <person name="Turgeon B."/>
            <person name="Goodwin S."/>
            <person name="Spatafora J."/>
            <person name="Crous P."/>
            <person name="Grigoriev I."/>
        </authorList>
    </citation>
    <scope>NUCLEOTIDE SEQUENCE</scope>
    <source>
        <strain evidence="2">CBS 115976</strain>
    </source>
</reference>
<evidence type="ECO:0000313" key="3">
    <source>
        <dbReference type="Proteomes" id="UP000799302"/>
    </source>
</evidence>
<evidence type="ECO:0000313" key="2">
    <source>
        <dbReference type="EMBL" id="KAF2669464.1"/>
    </source>
</evidence>
<evidence type="ECO:0000256" key="1">
    <source>
        <dbReference type="SAM" id="Phobius"/>
    </source>
</evidence>
<feature type="transmembrane region" description="Helical" evidence="1">
    <location>
        <begin position="24"/>
        <end position="48"/>
    </location>
</feature>
<protein>
    <submittedName>
        <fullName evidence="2">Uncharacterized protein</fullName>
    </submittedName>
</protein>
<organism evidence="2 3">
    <name type="scientific">Microthyrium microscopicum</name>
    <dbReference type="NCBI Taxonomy" id="703497"/>
    <lineage>
        <taxon>Eukaryota</taxon>
        <taxon>Fungi</taxon>
        <taxon>Dikarya</taxon>
        <taxon>Ascomycota</taxon>
        <taxon>Pezizomycotina</taxon>
        <taxon>Dothideomycetes</taxon>
        <taxon>Dothideomycetes incertae sedis</taxon>
        <taxon>Microthyriales</taxon>
        <taxon>Microthyriaceae</taxon>
        <taxon>Microthyrium</taxon>
    </lineage>
</organism>
<name>A0A6A6UF07_9PEZI</name>